<feature type="domain" description="HTH cro/C1-type" evidence="1">
    <location>
        <begin position="6"/>
        <end position="31"/>
    </location>
</feature>
<evidence type="ECO:0000313" key="3">
    <source>
        <dbReference type="Proteomes" id="UP000240653"/>
    </source>
</evidence>
<name>A0A2P7S2H8_9HYPH</name>
<dbReference type="EMBL" id="PXYL01000017">
    <property type="protein sequence ID" value="PSJ56671.1"/>
    <property type="molecule type" value="Genomic_DNA"/>
</dbReference>
<accession>A0A2P7S2H8</accession>
<reference evidence="2 3" key="1">
    <citation type="submission" date="2018-03" db="EMBL/GenBank/DDBJ databases">
        <title>The draft genome of Mesorhizobium soli JCM 19897.</title>
        <authorList>
            <person name="Li L."/>
            <person name="Liu L."/>
            <person name="Liang L."/>
            <person name="Wang T."/>
            <person name="Zhang X."/>
        </authorList>
    </citation>
    <scope>NUCLEOTIDE SEQUENCE [LARGE SCALE GENOMIC DNA]</scope>
    <source>
        <strain evidence="2 3">JCM 19897</strain>
    </source>
</reference>
<organism evidence="2 3">
    <name type="scientific">Pseudaminobacter soli</name>
    <name type="common">ex Li et al. 2025</name>
    <dbReference type="NCBI Taxonomy" id="1295366"/>
    <lineage>
        <taxon>Bacteria</taxon>
        <taxon>Pseudomonadati</taxon>
        <taxon>Pseudomonadota</taxon>
        <taxon>Alphaproteobacteria</taxon>
        <taxon>Hyphomicrobiales</taxon>
        <taxon>Phyllobacteriaceae</taxon>
        <taxon>Pseudaminobacter</taxon>
    </lineage>
</organism>
<dbReference type="Proteomes" id="UP000240653">
    <property type="component" value="Unassembled WGS sequence"/>
</dbReference>
<sequence>MDGNALMSLRKKFGLTQNAMAAKMGLSRRAYFNSEVSGEEKINARHQLLAERVALSEAVSQGDPSLATPNVRQEAEALAKMLDDPKRT</sequence>
<dbReference type="RefSeq" id="WP_106726587.1">
    <property type="nucleotide sequence ID" value="NZ_PXYL01000017.1"/>
</dbReference>
<dbReference type="OrthoDB" id="2064916at2"/>
<evidence type="ECO:0000313" key="2">
    <source>
        <dbReference type="EMBL" id="PSJ56671.1"/>
    </source>
</evidence>
<dbReference type="InterPro" id="IPR001387">
    <property type="entry name" value="Cro/C1-type_HTH"/>
</dbReference>
<gene>
    <name evidence="2" type="ORF">C7I85_24265</name>
</gene>
<dbReference type="Gene3D" id="1.10.260.40">
    <property type="entry name" value="lambda repressor-like DNA-binding domains"/>
    <property type="match status" value="1"/>
</dbReference>
<keyword evidence="3" id="KW-1185">Reference proteome</keyword>
<protein>
    <recommendedName>
        <fullName evidence="1">HTH cro/C1-type domain-containing protein</fullName>
    </recommendedName>
</protein>
<proteinExistence type="predicted"/>
<dbReference type="CDD" id="cd00093">
    <property type="entry name" value="HTH_XRE"/>
    <property type="match status" value="1"/>
</dbReference>
<dbReference type="GO" id="GO:0003677">
    <property type="term" value="F:DNA binding"/>
    <property type="evidence" value="ECO:0007669"/>
    <property type="project" value="InterPro"/>
</dbReference>
<dbReference type="PROSITE" id="PS50943">
    <property type="entry name" value="HTH_CROC1"/>
    <property type="match status" value="1"/>
</dbReference>
<dbReference type="AlphaFoldDB" id="A0A2P7S2H8"/>
<dbReference type="SUPFAM" id="SSF47413">
    <property type="entry name" value="lambda repressor-like DNA-binding domains"/>
    <property type="match status" value="1"/>
</dbReference>
<comment type="caution">
    <text evidence="2">The sequence shown here is derived from an EMBL/GenBank/DDBJ whole genome shotgun (WGS) entry which is preliminary data.</text>
</comment>
<dbReference type="InterPro" id="IPR010982">
    <property type="entry name" value="Lambda_DNA-bd_dom_sf"/>
</dbReference>
<evidence type="ECO:0000259" key="1">
    <source>
        <dbReference type="PROSITE" id="PS50943"/>
    </source>
</evidence>